<dbReference type="InterPro" id="IPR035897">
    <property type="entry name" value="Toll_tir_struct_dom_sf"/>
</dbReference>
<evidence type="ECO:0000256" key="5">
    <source>
        <dbReference type="ARBA" id="ARBA00022729"/>
    </source>
</evidence>
<feature type="signal peptide" evidence="12">
    <location>
        <begin position="1"/>
        <end position="16"/>
    </location>
</feature>
<dbReference type="PROSITE" id="PS50104">
    <property type="entry name" value="TIR"/>
    <property type="match status" value="1"/>
</dbReference>
<keyword evidence="4 11" id="KW-0812">Transmembrane</keyword>
<evidence type="ECO:0000256" key="9">
    <source>
        <dbReference type="ARBA" id="ARBA00023170"/>
    </source>
</evidence>
<dbReference type="GO" id="GO:0002224">
    <property type="term" value="P:toll-like receptor signaling pathway"/>
    <property type="evidence" value="ECO:0007669"/>
    <property type="project" value="InterPro"/>
</dbReference>
<evidence type="ECO:0000313" key="14">
    <source>
        <dbReference type="EMBL" id="VDI31818.1"/>
    </source>
</evidence>
<comment type="subcellular location">
    <subcellularLocation>
        <location evidence="1">Membrane</location>
        <topology evidence="1">Single-pass type I membrane protein</topology>
    </subcellularLocation>
</comment>
<keyword evidence="8 11" id="KW-0472">Membrane</keyword>
<dbReference type="Gene3D" id="3.40.50.10140">
    <property type="entry name" value="Toll/interleukin-1 receptor homology (TIR) domain"/>
    <property type="match status" value="1"/>
</dbReference>
<dbReference type="OrthoDB" id="6077293at2759"/>
<keyword evidence="3" id="KW-0433">Leucine-rich repeat</keyword>
<dbReference type="InterPro" id="IPR003591">
    <property type="entry name" value="Leu-rich_rpt_typical-subtyp"/>
</dbReference>
<comment type="caution">
    <text evidence="14">The sequence shown here is derived from an EMBL/GenBank/DDBJ whole genome shotgun (WGS) entry which is preliminary data.</text>
</comment>
<evidence type="ECO:0000256" key="6">
    <source>
        <dbReference type="ARBA" id="ARBA00022737"/>
    </source>
</evidence>
<evidence type="ECO:0000256" key="11">
    <source>
        <dbReference type="SAM" id="Phobius"/>
    </source>
</evidence>
<evidence type="ECO:0000256" key="4">
    <source>
        <dbReference type="ARBA" id="ARBA00022692"/>
    </source>
</evidence>
<feature type="domain" description="TIR" evidence="13">
    <location>
        <begin position="669"/>
        <end position="814"/>
    </location>
</feature>
<dbReference type="InterPro" id="IPR000157">
    <property type="entry name" value="TIR_dom"/>
</dbReference>
<dbReference type="Pfam" id="PF13855">
    <property type="entry name" value="LRR_8"/>
    <property type="match status" value="1"/>
</dbReference>
<dbReference type="InterPro" id="IPR032675">
    <property type="entry name" value="LRR_dom_sf"/>
</dbReference>
<gene>
    <name evidence="14" type="ORF">MGAL_10B076465</name>
</gene>
<evidence type="ECO:0000259" key="13">
    <source>
        <dbReference type="PROSITE" id="PS50104"/>
    </source>
</evidence>
<dbReference type="PIRSF" id="PIRSF037595">
    <property type="entry name" value="Toll-like_receptor"/>
    <property type="match status" value="1"/>
</dbReference>
<dbReference type="GO" id="GO:0005886">
    <property type="term" value="C:plasma membrane"/>
    <property type="evidence" value="ECO:0007669"/>
    <property type="project" value="TreeGrafter"/>
</dbReference>
<keyword evidence="7 11" id="KW-1133">Transmembrane helix</keyword>
<feature type="transmembrane region" description="Helical" evidence="11">
    <location>
        <begin position="618"/>
        <end position="640"/>
    </location>
</feature>
<evidence type="ECO:0000256" key="10">
    <source>
        <dbReference type="ARBA" id="ARBA00023180"/>
    </source>
</evidence>
<dbReference type="Pfam" id="PF13676">
    <property type="entry name" value="TIR_2"/>
    <property type="match status" value="1"/>
</dbReference>
<evidence type="ECO:0000256" key="2">
    <source>
        <dbReference type="ARBA" id="ARBA00009634"/>
    </source>
</evidence>
<dbReference type="PANTHER" id="PTHR24365:SF541">
    <property type="entry name" value="PROTEIN TOLL-RELATED"/>
    <property type="match status" value="1"/>
</dbReference>
<evidence type="ECO:0000256" key="12">
    <source>
        <dbReference type="SAM" id="SignalP"/>
    </source>
</evidence>
<dbReference type="EMBL" id="UYJE01004844">
    <property type="protein sequence ID" value="VDI31818.1"/>
    <property type="molecule type" value="Genomic_DNA"/>
</dbReference>
<keyword evidence="5 12" id="KW-0732">Signal</keyword>
<dbReference type="AlphaFoldDB" id="A0A8B6ED35"/>
<keyword evidence="10" id="KW-0325">Glycoprotein</keyword>
<dbReference type="InterPro" id="IPR001611">
    <property type="entry name" value="Leu-rich_rpt"/>
</dbReference>
<evidence type="ECO:0000313" key="15">
    <source>
        <dbReference type="Proteomes" id="UP000596742"/>
    </source>
</evidence>
<proteinExistence type="inferred from homology"/>
<feature type="chain" id="PRO_5033038290" evidence="12">
    <location>
        <begin position="17"/>
        <end position="816"/>
    </location>
</feature>
<sequence length="816" mass="94753">MKYIVASVLILTIVLAEDLCKRHTDGENVYCFCVYQNLSSVPDVCAENTTVLDIRGNRFRTLYNRSFTGLPYLRKLIISHSYVERIEVLAFYNLLELASLDLSHNVIRSDSLPNGVFQSLLQLKRLDLRYNAFAEYPDRQLSDLVGLEILSLNGINGKKFGKGFSKLTNLEQFRLQPCNYEMLHNDTFTYLRRLPITYFPLSCKIRKVETGAFFPLQHLTFINIYQNRFIQISNLLPSFVAFRGHNMSSILLNNNNFYFGKHFDTLSERDGVLLGNICARKISLESNSLIEIRLGFLYGMKYRNCIETLILRGNSLNRHQEYIFELNLLSNLKYVDLSSQNPYSFIGEKTIQNNLIGTPSGFTIKLPSTLKFINYSNIITKNTKLAPKVKVVGGYNVEVLDFANAHYISCNTTIWGFANLKNLNFSGSDCSLLSPTFFRYFKRLDHLTFRNVKLSHPLGYGKFENLLHGLVHLEYIDFSHNNLEFSVSKFLVHQRHSLKKLILDTNDFTDIPIKVSDFRKMIHLDLRNNKIEYIQNHMMADIDKSVSSGYNLTIFLSGNPLKCNCDTIDFIEWLFRTNVKLDADRNYSCVDTDGLAQTTKMAYSKLRETKLNCMSTTYLTISIILSSSVVIFVIMASWFCKYRIALKYWYYNIRWKYRLFKDINTRTNFTYDVFIGYHHTDQKFVSDKVVAFLEKEKGLKLCLHQRDFLAGLYIADNIISAIKDSRKVLFIMTNNYLKSKWGKFEFDMARMQMFQENLEPLIIILLEDIPPSDMPSDLIDIWGRITCIEADDIVRESTQAFSGHQFWEKLYLAVKP</sequence>
<dbReference type="SUPFAM" id="SSF52058">
    <property type="entry name" value="L domain-like"/>
    <property type="match status" value="2"/>
</dbReference>
<dbReference type="SMART" id="SM00369">
    <property type="entry name" value="LRR_TYP"/>
    <property type="match status" value="4"/>
</dbReference>
<accession>A0A8B6ED35</accession>
<reference evidence="14" key="1">
    <citation type="submission" date="2018-11" db="EMBL/GenBank/DDBJ databases">
        <authorList>
            <person name="Alioto T."/>
            <person name="Alioto T."/>
        </authorList>
    </citation>
    <scope>NUCLEOTIDE SEQUENCE</scope>
</reference>
<evidence type="ECO:0000256" key="3">
    <source>
        <dbReference type="ARBA" id="ARBA00022614"/>
    </source>
</evidence>
<dbReference type="SMART" id="SM00255">
    <property type="entry name" value="TIR"/>
    <property type="match status" value="1"/>
</dbReference>
<evidence type="ECO:0000256" key="1">
    <source>
        <dbReference type="ARBA" id="ARBA00004479"/>
    </source>
</evidence>
<protein>
    <submittedName>
        <fullName evidence="14">Toll-like receptor 4</fullName>
    </submittedName>
</protein>
<dbReference type="GO" id="GO:0004888">
    <property type="term" value="F:transmembrane signaling receptor activity"/>
    <property type="evidence" value="ECO:0007669"/>
    <property type="project" value="InterPro"/>
</dbReference>
<keyword evidence="15" id="KW-1185">Reference proteome</keyword>
<keyword evidence="6" id="KW-0677">Repeat</keyword>
<dbReference type="GO" id="GO:0006955">
    <property type="term" value="P:immune response"/>
    <property type="evidence" value="ECO:0007669"/>
    <property type="project" value="InterPro"/>
</dbReference>
<organism evidence="14 15">
    <name type="scientific">Mytilus galloprovincialis</name>
    <name type="common">Mediterranean mussel</name>
    <dbReference type="NCBI Taxonomy" id="29158"/>
    <lineage>
        <taxon>Eukaryota</taxon>
        <taxon>Metazoa</taxon>
        <taxon>Spiralia</taxon>
        <taxon>Lophotrochozoa</taxon>
        <taxon>Mollusca</taxon>
        <taxon>Bivalvia</taxon>
        <taxon>Autobranchia</taxon>
        <taxon>Pteriomorphia</taxon>
        <taxon>Mytilida</taxon>
        <taxon>Mytiloidea</taxon>
        <taxon>Mytilidae</taxon>
        <taxon>Mytilinae</taxon>
        <taxon>Mytilus</taxon>
    </lineage>
</organism>
<dbReference type="InterPro" id="IPR017241">
    <property type="entry name" value="Toll-like_receptor"/>
</dbReference>
<dbReference type="SUPFAM" id="SSF52200">
    <property type="entry name" value="Toll/Interleukin receptor TIR domain"/>
    <property type="match status" value="1"/>
</dbReference>
<evidence type="ECO:0000256" key="8">
    <source>
        <dbReference type="ARBA" id="ARBA00023136"/>
    </source>
</evidence>
<evidence type="ECO:0000256" key="7">
    <source>
        <dbReference type="ARBA" id="ARBA00022989"/>
    </source>
</evidence>
<dbReference type="PANTHER" id="PTHR24365">
    <property type="entry name" value="TOLL-LIKE RECEPTOR"/>
    <property type="match status" value="1"/>
</dbReference>
<comment type="similarity">
    <text evidence="2">Belongs to the Toll-like receptor family.</text>
</comment>
<keyword evidence="9 14" id="KW-0675">Receptor</keyword>
<dbReference type="Gene3D" id="3.80.10.10">
    <property type="entry name" value="Ribonuclease Inhibitor"/>
    <property type="match status" value="2"/>
</dbReference>
<dbReference type="Proteomes" id="UP000596742">
    <property type="component" value="Unassembled WGS sequence"/>
</dbReference>
<name>A0A8B6ED35_MYTGA</name>